<dbReference type="SUPFAM" id="SSF50370">
    <property type="entry name" value="Ricin B-like lectins"/>
    <property type="match status" value="1"/>
</dbReference>
<dbReference type="GO" id="GO:0006493">
    <property type="term" value="P:protein O-linked glycosylation"/>
    <property type="evidence" value="ECO:0007669"/>
    <property type="project" value="TreeGrafter"/>
</dbReference>
<dbReference type="FunFam" id="2.80.10.50:FF:000057">
    <property type="entry name" value="Polypeptide N-acetylgalactosaminyltransferase"/>
    <property type="match status" value="1"/>
</dbReference>
<keyword evidence="6 7" id="KW-1015">Disulfide bond</keyword>
<dbReference type="UniPathway" id="UPA00378"/>
<dbReference type="InterPro" id="IPR035992">
    <property type="entry name" value="Ricin_B-like_lectins"/>
</dbReference>
<dbReference type="Proteomes" id="UP000504612">
    <property type="component" value="Unplaced"/>
</dbReference>
<dbReference type="PROSITE" id="PS50231">
    <property type="entry name" value="RICIN_B_LECTIN"/>
    <property type="match status" value="1"/>
</dbReference>
<evidence type="ECO:0000313" key="10">
    <source>
        <dbReference type="RefSeq" id="XP_026529231.1"/>
    </source>
</evidence>
<dbReference type="InterPro" id="IPR001173">
    <property type="entry name" value="Glyco_trans_2-like"/>
</dbReference>
<dbReference type="InterPro" id="IPR029044">
    <property type="entry name" value="Nucleotide-diphossugar_trans"/>
</dbReference>
<name>A0A6J1UE27_9SAUR</name>
<protein>
    <recommendedName>
        <fullName evidence="3 7">Polypeptide N-acetylgalactosaminyltransferase</fullName>
        <ecNumber evidence="7">2.4.1.-</ecNumber>
    </recommendedName>
    <alternativeName>
        <fullName evidence="7">Protein-UDP acetylgalactosaminyltransferase</fullName>
    </alternativeName>
</protein>
<comment type="similarity">
    <text evidence="7">Belongs to the glycosyltransferase 2 family. GalNAc-T subfamily.</text>
</comment>
<evidence type="ECO:0000256" key="2">
    <source>
        <dbReference type="ARBA" id="ARBA00004922"/>
    </source>
</evidence>
<evidence type="ECO:0000256" key="4">
    <source>
        <dbReference type="ARBA" id="ARBA00022734"/>
    </source>
</evidence>
<dbReference type="Gene3D" id="3.90.550.10">
    <property type="entry name" value="Spore Coat Polysaccharide Biosynthesis Protein SpsA, Chain A"/>
    <property type="match status" value="2"/>
</dbReference>
<dbReference type="SMART" id="SM00458">
    <property type="entry name" value="RICIN"/>
    <property type="match status" value="1"/>
</dbReference>
<evidence type="ECO:0000259" key="8">
    <source>
        <dbReference type="SMART" id="SM00458"/>
    </source>
</evidence>
<dbReference type="GeneID" id="113415859"/>
<comment type="pathway">
    <text evidence="2 7">Protein modification; protein glycosylation.</text>
</comment>
<dbReference type="Pfam" id="PF00535">
    <property type="entry name" value="Glycos_transf_2"/>
    <property type="match status" value="1"/>
</dbReference>
<dbReference type="Gene3D" id="2.80.10.50">
    <property type="match status" value="1"/>
</dbReference>
<keyword evidence="7" id="KW-0328">Glycosyltransferase</keyword>
<keyword evidence="4 7" id="KW-0430">Lectin</keyword>
<organism evidence="9 10">
    <name type="scientific">Notechis scutatus</name>
    <name type="common">mainland tiger snake</name>
    <dbReference type="NCBI Taxonomy" id="8663"/>
    <lineage>
        <taxon>Eukaryota</taxon>
        <taxon>Metazoa</taxon>
        <taxon>Chordata</taxon>
        <taxon>Craniata</taxon>
        <taxon>Vertebrata</taxon>
        <taxon>Euteleostomi</taxon>
        <taxon>Lepidosauria</taxon>
        <taxon>Squamata</taxon>
        <taxon>Bifurcata</taxon>
        <taxon>Unidentata</taxon>
        <taxon>Episquamata</taxon>
        <taxon>Toxicofera</taxon>
        <taxon>Serpentes</taxon>
        <taxon>Colubroidea</taxon>
        <taxon>Elapidae</taxon>
        <taxon>Hydrophiinae</taxon>
        <taxon>Notechis</taxon>
    </lineage>
</organism>
<keyword evidence="9" id="KW-1185">Reference proteome</keyword>
<evidence type="ECO:0000256" key="5">
    <source>
        <dbReference type="ARBA" id="ARBA00023034"/>
    </source>
</evidence>
<evidence type="ECO:0000313" key="9">
    <source>
        <dbReference type="Proteomes" id="UP000504612"/>
    </source>
</evidence>
<gene>
    <name evidence="10" type="primary">LOC113415859</name>
</gene>
<dbReference type="GO" id="GO:0000139">
    <property type="term" value="C:Golgi membrane"/>
    <property type="evidence" value="ECO:0007669"/>
    <property type="project" value="UniProtKB-SubCell"/>
</dbReference>
<sequence>MRRSRRVRPGRGGWSLVVALFSGLGIAGVLLLWHWGPRDTAKSSGRAAPPSLAPEVAQRRLRRPVYDKPPLGRETEVGEMGRPARLELSKAEQDLQEESIQLHQINIFLSDRISLHRRLPERRNPLCKEKKYDYYHLPKTSVVIAFYNEAWSTLLRTVHSVLETSPDILLEEIILVDDYSDKGYKQYFFVNMHRIKEEPSAVVCPVIDVIDWNTFEFLGNAGEPQIGGFDWRLVFTWHIVPEREQQHRRSKTDVIRSPTMAGGLFAVNKNYFNYLGSYDTGMEVWGGENLEFSFRLKNRGMLNYCFDYNPPSEHEITGHKVILYPCHGMGQNQFFEYTSHNEIRYNTRQPEVCAAVDPGTDILKMYLCEDSIQNIPENQKFILREDGVLIHKQTQKCLQAESDVENGYPAPLLRPCSNSEYQKWFFIGRS</sequence>
<accession>A0A6J1UE27</accession>
<dbReference type="Pfam" id="PF00652">
    <property type="entry name" value="Ricin_B_lectin"/>
    <property type="match status" value="1"/>
</dbReference>
<dbReference type="KEGG" id="nss:113415859"/>
<keyword evidence="5 7" id="KW-0333">Golgi apparatus</keyword>
<comment type="subcellular location">
    <subcellularLocation>
        <location evidence="1 7">Golgi apparatus membrane</location>
        <topology evidence="1 7">Single-pass type II membrane protein</topology>
    </subcellularLocation>
</comment>
<keyword evidence="7" id="KW-0464">Manganese</keyword>
<dbReference type="PANTHER" id="PTHR11675:SF18">
    <property type="entry name" value="POLYPEPTIDE N-ACETYLGALACTOSAMINYLTRANSFERASE 12"/>
    <property type="match status" value="1"/>
</dbReference>
<evidence type="ECO:0000256" key="6">
    <source>
        <dbReference type="ARBA" id="ARBA00023157"/>
    </source>
</evidence>
<comment type="cofactor">
    <cofactor evidence="7">
        <name>Mn(2+)</name>
        <dbReference type="ChEBI" id="CHEBI:29035"/>
    </cofactor>
</comment>
<dbReference type="RefSeq" id="XP_026529231.1">
    <property type="nucleotide sequence ID" value="XM_026673446.1"/>
</dbReference>
<evidence type="ECO:0000256" key="3">
    <source>
        <dbReference type="ARBA" id="ARBA00012644"/>
    </source>
</evidence>
<dbReference type="AlphaFoldDB" id="A0A6J1UE27"/>
<keyword evidence="7" id="KW-0472">Membrane</keyword>
<dbReference type="InterPro" id="IPR000772">
    <property type="entry name" value="Ricin_B_lectin"/>
</dbReference>
<keyword evidence="7" id="KW-1133">Transmembrane helix</keyword>
<reference evidence="10" key="1">
    <citation type="submission" date="2025-08" db="UniProtKB">
        <authorList>
            <consortium name="RefSeq"/>
        </authorList>
    </citation>
    <scope>IDENTIFICATION</scope>
</reference>
<feature type="transmembrane region" description="Helical" evidence="7">
    <location>
        <begin position="12"/>
        <end position="35"/>
    </location>
</feature>
<keyword evidence="7" id="KW-0812">Transmembrane</keyword>
<dbReference type="SUPFAM" id="SSF53448">
    <property type="entry name" value="Nucleotide-diphospho-sugar transferases"/>
    <property type="match status" value="1"/>
</dbReference>
<evidence type="ECO:0000256" key="7">
    <source>
        <dbReference type="RuleBase" id="RU361242"/>
    </source>
</evidence>
<dbReference type="GO" id="GO:0004653">
    <property type="term" value="F:polypeptide N-acetylgalactosaminyltransferase activity"/>
    <property type="evidence" value="ECO:0007669"/>
    <property type="project" value="TreeGrafter"/>
</dbReference>
<dbReference type="GO" id="GO:0030246">
    <property type="term" value="F:carbohydrate binding"/>
    <property type="evidence" value="ECO:0007669"/>
    <property type="project" value="UniProtKB-KW"/>
</dbReference>
<evidence type="ECO:0000256" key="1">
    <source>
        <dbReference type="ARBA" id="ARBA00004323"/>
    </source>
</evidence>
<feature type="domain" description="Ricin B lectin" evidence="8">
    <location>
        <begin position="292"/>
        <end position="427"/>
    </location>
</feature>
<proteinExistence type="inferred from homology"/>
<dbReference type="PANTHER" id="PTHR11675">
    <property type="entry name" value="N-ACETYLGALACTOSAMINYLTRANSFERASE"/>
    <property type="match status" value="1"/>
</dbReference>
<keyword evidence="7" id="KW-0808">Transferase</keyword>
<dbReference type="EC" id="2.4.1.-" evidence="7"/>